<dbReference type="GO" id="GO:0005886">
    <property type="term" value="C:plasma membrane"/>
    <property type="evidence" value="ECO:0007669"/>
    <property type="project" value="UniProtKB-SubCell"/>
</dbReference>
<reference evidence="5 6" key="1">
    <citation type="submission" date="2020-08" db="EMBL/GenBank/DDBJ databases">
        <title>Genomic Encyclopedia of Type Strains, Phase III (KMG-III): the genomes of soil and plant-associated and newly described type strains.</title>
        <authorList>
            <person name="Whitman W."/>
        </authorList>
    </citation>
    <scope>NUCLEOTIDE SEQUENCE [LARGE SCALE GENOMIC DNA]</scope>
    <source>
        <strain evidence="5 6">CECT 8088</strain>
    </source>
</reference>
<dbReference type="NCBIfam" id="NF003477">
    <property type="entry name" value="PRK05122.1"/>
    <property type="match status" value="1"/>
</dbReference>
<feature type="transmembrane region" description="Helical" evidence="4">
    <location>
        <begin position="295"/>
        <end position="313"/>
    </location>
</feature>
<keyword evidence="4" id="KW-0997">Cell inner membrane</keyword>
<keyword evidence="3 4" id="KW-0472">Membrane</keyword>
<proteinExistence type="inferred from homology"/>
<dbReference type="PANTHER" id="PTHR23531">
    <property type="entry name" value="QUINOLENE RESISTANCE PROTEIN NORA"/>
    <property type="match status" value="1"/>
</dbReference>
<feature type="transmembrane region" description="Helical" evidence="4">
    <location>
        <begin position="153"/>
        <end position="177"/>
    </location>
</feature>
<gene>
    <name evidence="5" type="ORF">FHR90_000170</name>
</gene>
<dbReference type="InterPro" id="IPR052714">
    <property type="entry name" value="MFS_Exporter"/>
</dbReference>
<evidence type="ECO:0000256" key="2">
    <source>
        <dbReference type="ARBA" id="ARBA00022989"/>
    </source>
</evidence>
<dbReference type="EMBL" id="JACHXV010000001">
    <property type="protein sequence ID" value="MBB3172364.1"/>
    <property type="molecule type" value="Genomic_DNA"/>
</dbReference>
<accession>A0A839UVD6</accession>
<feature type="transmembrane region" description="Helical" evidence="4">
    <location>
        <begin position="81"/>
        <end position="102"/>
    </location>
</feature>
<dbReference type="PANTHER" id="PTHR23531:SF1">
    <property type="entry name" value="QUINOLENE RESISTANCE PROTEIN NORA"/>
    <property type="match status" value="1"/>
</dbReference>
<feature type="transmembrane region" description="Helical" evidence="4">
    <location>
        <begin position="265"/>
        <end position="283"/>
    </location>
</feature>
<dbReference type="InterPro" id="IPR036259">
    <property type="entry name" value="MFS_trans_sf"/>
</dbReference>
<evidence type="ECO:0000313" key="6">
    <source>
        <dbReference type="Proteomes" id="UP000557688"/>
    </source>
</evidence>
<dbReference type="AlphaFoldDB" id="A0A839UVD6"/>
<name>A0A839UVD6_9PROT</name>
<feature type="transmembrane region" description="Helical" evidence="4">
    <location>
        <begin position="189"/>
        <end position="211"/>
    </location>
</feature>
<keyword evidence="4" id="KW-0813">Transport</keyword>
<evidence type="ECO:0000256" key="4">
    <source>
        <dbReference type="HAMAP-Rule" id="MF_01118"/>
    </source>
</evidence>
<feature type="transmembrane region" description="Helical" evidence="4">
    <location>
        <begin position="319"/>
        <end position="339"/>
    </location>
</feature>
<comment type="subcellular location">
    <subcellularLocation>
        <location evidence="4">Cell inner membrane</location>
        <topology evidence="4">Multi-pass membrane protein</topology>
    </subcellularLocation>
</comment>
<keyword evidence="4" id="KW-1003">Cell membrane</keyword>
<sequence>MEVIERLFRSTTATILSIVVFNLLCYICIGLPLAVVPSFVTTALGGSAVVAGLAISLQYLATLASRAIVGRMTDERGPRRAVLIGALWCLVSGLLLGASGLLGTRTASLGVWPALGLLLAARLALGTAESFTATGVIMWCIRRTGPENTATSISWNGITSYGGMAIGAPLGVALAAIADRGDRVHVSGVAIEALAALTCVCALVVFALASRRAPVPGVPGTRIAFTSVLKRVAPFGAGLALSGTGFGVIAAFLALYYVARGWSGAAPALSLFGVLFVATRLIFASAIGRHGGFSVSLVSLGVEIAGLLCLWLAPHPLVATLGAGLTGAGFALIFPALGVEAVGTVGAENRGAALGAYSVFLDVSLGIAGPLDGAIAGHAGYAATFLFSAACCLAAFVLTAWLLWRRRAARV</sequence>
<dbReference type="InterPro" id="IPR011701">
    <property type="entry name" value="MFS"/>
</dbReference>
<evidence type="ECO:0000256" key="3">
    <source>
        <dbReference type="ARBA" id="ARBA00023136"/>
    </source>
</evidence>
<dbReference type="Pfam" id="PF07690">
    <property type="entry name" value="MFS_1"/>
    <property type="match status" value="1"/>
</dbReference>
<comment type="caution">
    <text evidence="5">The sequence shown here is derived from an EMBL/GenBank/DDBJ whole genome shotgun (WGS) entry which is preliminary data.</text>
</comment>
<feature type="transmembrane region" description="Helical" evidence="4">
    <location>
        <begin position="381"/>
        <end position="404"/>
    </location>
</feature>
<dbReference type="SUPFAM" id="SSF103473">
    <property type="entry name" value="MFS general substrate transporter"/>
    <property type="match status" value="1"/>
</dbReference>
<dbReference type="InterPro" id="IPR023008">
    <property type="entry name" value="MFS_YhhS-like"/>
</dbReference>
<feature type="transmembrane region" description="Helical" evidence="4">
    <location>
        <begin position="48"/>
        <end position="69"/>
    </location>
</feature>
<keyword evidence="1 4" id="KW-0812">Transmembrane</keyword>
<feature type="transmembrane region" description="Helical" evidence="4">
    <location>
        <begin position="114"/>
        <end position="141"/>
    </location>
</feature>
<dbReference type="GO" id="GO:0022857">
    <property type="term" value="F:transmembrane transporter activity"/>
    <property type="evidence" value="ECO:0007669"/>
    <property type="project" value="UniProtKB-UniRule"/>
</dbReference>
<evidence type="ECO:0000313" key="5">
    <source>
        <dbReference type="EMBL" id="MBB3172364.1"/>
    </source>
</evidence>
<dbReference type="Gene3D" id="1.20.1250.20">
    <property type="entry name" value="MFS general substrate transporter like domains"/>
    <property type="match status" value="1"/>
</dbReference>
<dbReference type="HAMAP" id="MF_01118">
    <property type="entry name" value="MFS_YhhS"/>
    <property type="match status" value="1"/>
</dbReference>
<dbReference type="Proteomes" id="UP000557688">
    <property type="component" value="Unassembled WGS sequence"/>
</dbReference>
<organism evidence="5 6">
    <name type="scientific">Endobacter medicaginis</name>
    <dbReference type="NCBI Taxonomy" id="1181271"/>
    <lineage>
        <taxon>Bacteria</taxon>
        <taxon>Pseudomonadati</taxon>
        <taxon>Pseudomonadota</taxon>
        <taxon>Alphaproteobacteria</taxon>
        <taxon>Acetobacterales</taxon>
        <taxon>Acetobacteraceae</taxon>
        <taxon>Endobacter</taxon>
    </lineage>
</organism>
<protein>
    <recommendedName>
        <fullName evidence="4">Uncharacterized MFS-type transporter FHR90_000170</fullName>
    </recommendedName>
</protein>
<comment type="similarity">
    <text evidence="4">Belongs to the major facilitator superfamily. YhhS family.</text>
</comment>
<dbReference type="RefSeq" id="WP_183274597.1">
    <property type="nucleotide sequence ID" value="NZ_JACHXV010000001.1"/>
</dbReference>
<feature type="transmembrane region" description="Helical" evidence="4">
    <location>
        <begin position="232"/>
        <end position="259"/>
    </location>
</feature>
<feature type="transmembrane region" description="Helical" evidence="4">
    <location>
        <begin position="351"/>
        <end position="369"/>
    </location>
</feature>
<keyword evidence="2 4" id="KW-1133">Transmembrane helix</keyword>
<feature type="transmembrane region" description="Helical" evidence="4">
    <location>
        <begin position="12"/>
        <end position="36"/>
    </location>
</feature>
<evidence type="ECO:0000256" key="1">
    <source>
        <dbReference type="ARBA" id="ARBA00022692"/>
    </source>
</evidence>
<keyword evidence="6" id="KW-1185">Reference proteome</keyword>